<evidence type="ECO:0000259" key="2">
    <source>
        <dbReference type="Pfam" id="PF02470"/>
    </source>
</evidence>
<sequence length="359" mass="37907">MTLFPIRWRRALVGVALAQTALLGVAGCAVDPARFTLPGAGVPGPTYRINIQFTSALNLPSGAKVVVNGARIGQLHRITVADPTATEAGSATAEVDIQRSISLPVATRAQLRQDTILGDIYISLDTHVPRDSGTLHDGDTIPMRQTIPALQIEDVISGLATFVSGGALRSTQEIVDQLNSSFPRDPAETARVASVLKDDLIDVSQHLDQSDAFLSGIEANAAAVQRNRDALDILLSAQGAQDITNLAQTLIHAFGIIGAIGGLAHALIWLTPLIQSASAAAEAFVPLLLNQARPLDLTAPSNLNRLSDLLRNKLIPFFEEGPKVSVSGLSVKGDSGTTVSTDQQVDNMIATLRMIGMVR</sequence>
<dbReference type="EMBL" id="VBUU01000044">
    <property type="protein sequence ID" value="TLF94953.1"/>
    <property type="molecule type" value="Genomic_DNA"/>
</dbReference>
<evidence type="ECO:0000256" key="1">
    <source>
        <dbReference type="SAM" id="SignalP"/>
    </source>
</evidence>
<comment type="caution">
    <text evidence="3">The sequence shown here is derived from an EMBL/GenBank/DDBJ whole genome shotgun (WGS) entry which is preliminary data.</text>
</comment>
<dbReference type="Pfam" id="PF02470">
    <property type="entry name" value="MlaD"/>
    <property type="match status" value="1"/>
</dbReference>
<name>A0A5R8P5U7_9NOCA</name>
<feature type="signal peptide" evidence="1">
    <location>
        <begin position="1"/>
        <end position="26"/>
    </location>
</feature>
<protein>
    <submittedName>
        <fullName evidence="3">MCE family protein</fullName>
    </submittedName>
</protein>
<dbReference type="Proteomes" id="UP000308349">
    <property type="component" value="Unassembled WGS sequence"/>
</dbReference>
<dbReference type="GO" id="GO:0005576">
    <property type="term" value="C:extracellular region"/>
    <property type="evidence" value="ECO:0007669"/>
    <property type="project" value="TreeGrafter"/>
</dbReference>
<dbReference type="InterPro" id="IPR003399">
    <property type="entry name" value="Mce/MlaD"/>
</dbReference>
<organism evidence="3 4">
    <name type="scientific">Nocardia cyriacigeorgica</name>
    <dbReference type="NCBI Taxonomy" id="135487"/>
    <lineage>
        <taxon>Bacteria</taxon>
        <taxon>Bacillati</taxon>
        <taxon>Actinomycetota</taxon>
        <taxon>Actinomycetes</taxon>
        <taxon>Mycobacteriales</taxon>
        <taxon>Nocardiaceae</taxon>
        <taxon>Nocardia</taxon>
    </lineage>
</organism>
<dbReference type="PANTHER" id="PTHR33371:SF15">
    <property type="entry name" value="LIPOPROTEIN LPRN"/>
    <property type="match status" value="1"/>
</dbReference>
<keyword evidence="1" id="KW-0732">Signal</keyword>
<dbReference type="InterPro" id="IPR052336">
    <property type="entry name" value="MlaD_Phospholipid_Transporter"/>
</dbReference>
<reference evidence="3 4" key="1">
    <citation type="submission" date="2019-05" db="EMBL/GenBank/DDBJ databases">
        <title>Genomes sequences of two Nocardia cyriacigeorgica environmental isolates, type strains Nocardia asteroides ATCC 19247 and Nocardia cyriacigeorgica DSM 44484.</title>
        <authorList>
            <person name="Vautrin F."/>
            <person name="Bergeron E."/>
            <person name="Dubost A."/>
            <person name="Abrouk D."/>
            <person name="Rodriguez Nava V."/>
            <person name="Pujic P."/>
        </authorList>
    </citation>
    <scope>NUCLEOTIDE SEQUENCE [LARGE SCALE GENOMIC DNA]</scope>
    <source>
        <strain evidence="3 4">EML 1456</strain>
    </source>
</reference>
<dbReference type="AlphaFoldDB" id="A0A5R8P5U7"/>
<evidence type="ECO:0000313" key="4">
    <source>
        <dbReference type="Proteomes" id="UP000308349"/>
    </source>
</evidence>
<dbReference type="PROSITE" id="PS51257">
    <property type="entry name" value="PROKAR_LIPOPROTEIN"/>
    <property type="match status" value="1"/>
</dbReference>
<proteinExistence type="predicted"/>
<gene>
    <name evidence="3" type="ORF">FEK35_28505</name>
</gene>
<feature type="domain" description="Mce/MlaD" evidence="2">
    <location>
        <begin position="45"/>
        <end position="125"/>
    </location>
</feature>
<accession>A0A5R8P5U7</accession>
<feature type="chain" id="PRO_5039247954" evidence="1">
    <location>
        <begin position="27"/>
        <end position="359"/>
    </location>
</feature>
<dbReference type="PANTHER" id="PTHR33371">
    <property type="entry name" value="INTERMEMBRANE PHOSPHOLIPID TRANSPORT SYSTEM BINDING PROTEIN MLAD-RELATED"/>
    <property type="match status" value="1"/>
</dbReference>
<evidence type="ECO:0000313" key="3">
    <source>
        <dbReference type="EMBL" id="TLF94953.1"/>
    </source>
</evidence>
<dbReference type="OrthoDB" id="4368973at2"/>